<dbReference type="EMBL" id="CP098502">
    <property type="protein sequence ID" value="UTI63366.1"/>
    <property type="molecule type" value="Genomic_DNA"/>
</dbReference>
<keyword evidence="8" id="KW-1185">Reference proteome</keyword>
<feature type="coiled-coil region" evidence="4">
    <location>
        <begin position="219"/>
        <end position="246"/>
    </location>
</feature>
<feature type="domain" description="Rad50/SbcC-type AAA" evidence="6">
    <location>
        <begin position="6"/>
        <end position="234"/>
    </location>
</feature>
<comment type="similarity">
    <text evidence="1">Belongs to the SMC family. SbcC subfamily.</text>
</comment>
<feature type="compositionally biased region" description="Basic and acidic residues" evidence="5">
    <location>
        <begin position="598"/>
        <end position="613"/>
    </location>
</feature>
<dbReference type="Gene3D" id="3.40.50.300">
    <property type="entry name" value="P-loop containing nucleotide triphosphate hydrolases"/>
    <property type="match status" value="2"/>
</dbReference>
<dbReference type="PANTHER" id="PTHR32114">
    <property type="entry name" value="ABC TRANSPORTER ABCH.3"/>
    <property type="match status" value="1"/>
</dbReference>
<evidence type="ECO:0000313" key="7">
    <source>
        <dbReference type="EMBL" id="UTI63366.1"/>
    </source>
</evidence>
<dbReference type="InterPro" id="IPR027417">
    <property type="entry name" value="P-loop_NTPase"/>
</dbReference>
<dbReference type="InterPro" id="IPR038729">
    <property type="entry name" value="Rad50/SbcC_AAA"/>
</dbReference>
<dbReference type="PANTHER" id="PTHR32114:SF2">
    <property type="entry name" value="ABC TRANSPORTER ABCH.3"/>
    <property type="match status" value="1"/>
</dbReference>
<feature type="region of interest" description="Disordered" evidence="5">
    <location>
        <begin position="577"/>
        <end position="613"/>
    </location>
</feature>
<evidence type="ECO:0000313" key="8">
    <source>
        <dbReference type="Proteomes" id="UP001056035"/>
    </source>
</evidence>
<proteinExistence type="inferred from homology"/>
<evidence type="ECO:0000256" key="4">
    <source>
        <dbReference type="SAM" id="Coils"/>
    </source>
</evidence>
<dbReference type="SUPFAM" id="SSF52540">
    <property type="entry name" value="P-loop containing nucleoside triphosphate hydrolases"/>
    <property type="match status" value="1"/>
</dbReference>
<sequence length="1000" mass="106963">MRPLELRLTGLRSYRTDTTVDFSDVSLLAIIGATGSGKSSLLEAITYALYGTATWGGRNVKSLIADGSLRMTVSLTFDADGQQWKITRSAPSGNYPPSTQELVCLSDPERPKVDGSTEVKTRIQALVGLDYDGFKSCVLLPQGRFDQLLKSATAERVGILKGILGLDALDQTRGRAQALEAVVTARYEELLRARGQFMPDPHAEHTSATATIAELTPRADELEKLEQRAQALLEEARADLGEEKDATAGADRITDLNDAALIDRLRTLEQLEADLVRRHSDAAAAAQVAERDAAAARAAINEASEQHRSTVAITRMLGTLDTANSALRAIIEDRAASQRRRAELAEDLTTLDVLRERNTELQRTLTQHVEAEQSAESAAREAKHAADQVLGSITQIVSARQHLNSTELALKGLSAGLALAQEHEIAVRAAHDEAFASKAAAQLKMVAVQRDQAAATAAHGCQPGEACPVCAQTLPGTFIAPQFTIDHAAMATTLAAAEETERAVFSELTRLQAAVGTATTQHADATDNRDRAAVAWAQVAHTPLPNDLDPATLADDEPTHAQVNAPANLAVEQYRAATSARSTTEGEHQRANATLEAKQNELKRRDGDLRSEVEASAKREAEVRGRLAQLPSWADVPQSAAPIELAEAEARLEAALEEAKHRDAVGESTADTAKACQTALNEAQQRIQTEIHGPALSERATLHTLAAEVNRHHEQPLPKLATSASIGELISAGEQITTAAQQMLTQLQDTATRARAAAQSKQQEGSRMVSAAGFENSAQVHEAVIDVVAELKTATSQREQAAAQLKPAAELDAMLSQAQQLRAGLHELAFQLGDGRFTGYVVAQRQRALLILASGIFGDVTAGQYGFTEDFKIVDRQTGAARTPETLSGGETFLASLALALGLVELAGRSGGRLQALFLDEGFGSLDPDALDQALNELERRADTGRLIAMISHVPAIAERIEQVLHVTKTPQGSAVRLLTDEQRAELLMHDATEQAAAAT</sequence>
<reference evidence="7 8" key="1">
    <citation type="submission" date="2022-06" db="EMBL/GenBank/DDBJ databases">
        <title>Paraconexibacter antarcticus.</title>
        <authorList>
            <person name="Kim C.S."/>
        </authorList>
    </citation>
    <scope>NUCLEOTIDE SEQUENCE [LARGE SCALE GENOMIC DNA]</scope>
    <source>
        <strain evidence="7 8">02-257</strain>
    </source>
</reference>
<evidence type="ECO:0000256" key="1">
    <source>
        <dbReference type="ARBA" id="ARBA00006930"/>
    </source>
</evidence>
<dbReference type="Proteomes" id="UP001056035">
    <property type="component" value="Chromosome"/>
</dbReference>
<evidence type="ECO:0000259" key="6">
    <source>
        <dbReference type="Pfam" id="PF13476"/>
    </source>
</evidence>
<organism evidence="7 8">
    <name type="scientific">Paraconexibacter antarcticus</name>
    <dbReference type="NCBI Taxonomy" id="2949664"/>
    <lineage>
        <taxon>Bacteria</taxon>
        <taxon>Bacillati</taxon>
        <taxon>Actinomycetota</taxon>
        <taxon>Thermoleophilia</taxon>
        <taxon>Solirubrobacterales</taxon>
        <taxon>Paraconexibacteraceae</taxon>
        <taxon>Paraconexibacter</taxon>
    </lineage>
</organism>
<dbReference type="RefSeq" id="WP_254570091.1">
    <property type="nucleotide sequence ID" value="NZ_CP098502.1"/>
</dbReference>
<dbReference type="Pfam" id="PF13558">
    <property type="entry name" value="SbcC_Walker_B"/>
    <property type="match status" value="1"/>
</dbReference>
<accession>A0ABY5DMW8</accession>
<gene>
    <name evidence="7" type="ORF">NBH00_18685</name>
</gene>
<evidence type="ECO:0000256" key="5">
    <source>
        <dbReference type="SAM" id="MobiDB-lite"/>
    </source>
</evidence>
<name>A0ABY5DMW8_9ACTN</name>
<protein>
    <recommendedName>
        <fullName evidence="3">Nuclease SbcCD subunit C</fullName>
    </recommendedName>
</protein>
<comment type="subunit">
    <text evidence="2">Heterodimer of SbcC and SbcD.</text>
</comment>
<dbReference type="Pfam" id="PF13476">
    <property type="entry name" value="AAA_23"/>
    <property type="match status" value="1"/>
</dbReference>
<keyword evidence="4" id="KW-0175">Coiled coil</keyword>
<evidence type="ECO:0000256" key="3">
    <source>
        <dbReference type="ARBA" id="ARBA00013368"/>
    </source>
</evidence>
<evidence type="ECO:0000256" key="2">
    <source>
        <dbReference type="ARBA" id="ARBA00011322"/>
    </source>
</evidence>